<evidence type="ECO:0000256" key="1">
    <source>
        <dbReference type="ARBA" id="ARBA00004651"/>
    </source>
</evidence>
<keyword evidence="5" id="KW-1185">Reference proteome</keyword>
<keyword evidence="2" id="KW-0812">Transmembrane</keyword>
<feature type="domain" description="RCK N-terminal" evidence="3">
    <location>
        <begin position="260"/>
        <end position="372"/>
    </location>
</feature>
<dbReference type="InterPro" id="IPR013099">
    <property type="entry name" value="K_chnl_dom"/>
</dbReference>
<accession>A0A6A7XYR3</accession>
<feature type="transmembrane region" description="Helical" evidence="2">
    <location>
        <begin position="216"/>
        <end position="241"/>
    </location>
</feature>
<feature type="transmembrane region" description="Helical" evidence="2">
    <location>
        <begin position="20"/>
        <end position="45"/>
    </location>
</feature>
<evidence type="ECO:0000313" key="4">
    <source>
        <dbReference type="EMBL" id="MQT11890.1"/>
    </source>
</evidence>
<keyword evidence="4" id="KW-0813">Transport</keyword>
<name>A0A6A7XYR3_9HYPH</name>
<dbReference type="PANTHER" id="PTHR43833">
    <property type="entry name" value="POTASSIUM CHANNEL PROTEIN 2-RELATED-RELATED"/>
    <property type="match status" value="1"/>
</dbReference>
<dbReference type="GO" id="GO:0006813">
    <property type="term" value="P:potassium ion transport"/>
    <property type="evidence" value="ECO:0007669"/>
    <property type="project" value="InterPro"/>
</dbReference>
<dbReference type="PROSITE" id="PS51201">
    <property type="entry name" value="RCK_N"/>
    <property type="match status" value="1"/>
</dbReference>
<dbReference type="Gene3D" id="1.10.287.70">
    <property type="match status" value="1"/>
</dbReference>
<reference evidence="4 5" key="1">
    <citation type="submission" date="2019-09" db="EMBL/GenBank/DDBJ databases">
        <title>Segnochrobactrum spirostomi gen. nov., sp. nov., isolated from the ciliate Spirostomum cf. yagiui and description of a novel family, Segnochrobactraceae fam. nov. within the order Rhizobiales of the class Alphaproteobacteria.</title>
        <authorList>
            <person name="Akter S."/>
            <person name="Shazib S.U.A."/>
            <person name="Shin M.K."/>
        </authorList>
    </citation>
    <scope>NUCLEOTIDE SEQUENCE [LARGE SCALE GENOMIC DNA]</scope>
    <source>
        <strain evidence="4 5">Sp-1</strain>
    </source>
</reference>
<feature type="transmembrane region" description="Helical" evidence="2">
    <location>
        <begin position="79"/>
        <end position="97"/>
    </location>
</feature>
<dbReference type="AlphaFoldDB" id="A0A6A7XYR3"/>
<dbReference type="EMBL" id="VWNA01000001">
    <property type="protein sequence ID" value="MQT11890.1"/>
    <property type="molecule type" value="Genomic_DNA"/>
</dbReference>
<dbReference type="RefSeq" id="WP_153479129.1">
    <property type="nucleotide sequence ID" value="NZ_VWNA01000001.1"/>
</dbReference>
<gene>
    <name evidence="4" type="ORF">F0357_04220</name>
</gene>
<protein>
    <submittedName>
        <fullName evidence="4">Voltage-gated potassium channel</fullName>
    </submittedName>
</protein>
<sequence length="409" mass="44079">MRIPTPLRQLWRRIHRQARLDLWFPQVPVAIAVAAIGVLALLPALTADVGDLLHDHMPAFTDMLRQFAGEGPPPLLRGVPNAVIGIVQIVAAIGLVLRSRIVWVATLVMTLAHLVLRVGYDGRPFTAPTELLTAATFLALALSGRRFDRSSLAAGTLFAFGATMLFFAYGVLGTLVLGQGFEPPIVNVVQSIYFTVVTMSTVGYGDIVAKSDEARLFVISLIVIGITVFLSSLSALVGPLVQGRLASILNLKGNGKMRRVDHFIIAGTGTLARNTVRELLTRGLGVVVITEDDDIVVEGAEMEVGDPTDLEVLRRAGALDARAVLALSDDDADNAFIILALKELNATAKTVAAVSARKNMDRVRRVQPDMIMAPNVFGGEVLAMALTEEKIDGERLMERFLDVNKDSKS</sequence>
<dbReference type="Proteomes" id="UP000332515">
    <property type="component" value="Unassembled WGS sequence"/>
</dbReference>
<dbReference type="Pfam" id="PF07885">
    <property type="entry name" value="Ion_trans_2"/>
    <property type="match status" value="1"/>
</dbReference>
<dbReference type="Pfam" id="PF02254">
    <property type="entry name" value="TrkA_N"/>
    <property type="match status" value="1"/>
</dbReference>
<dbReference type="InterPro" id="IPR050721">
    <property type="entry name" value="Trk_Ktr_HKT_K-transport"/>
</dbReference>
<comment type="caution">
    <text evidence="4">The sequence shown here is derived from an EMBL/GenBank/DDBJ whole genome shotgun (WGS) entry which is preliminary data.</text>
</comment>
<keyword evidence="2" id="KW-0472">Membrane</keyword>
<keyword evidence="4" id="KW-0407">Ion channel</keyword>
<dbReference type="GO" id="GO:0005886">
    <property type="term" value="C:plasma membrane"/>
    <property type="evidence" value="ECO:0007669"/>
    <property type="project" value="UniProtKB-SubCell"/>
</dbReference>
<organism evidence="4 5">
    <name type="scientific">Segnochrobactrum spirostomi</name>
    <dbReference type="NCBI Taxonomy" id="2608987"/>
    <lineage>
        <taxon>Bacteria</taxon>
        <taxon>Pseudomonadati</taxon>
        <taxon>Pseudomonadota</taxon>
        <taxon>Alphaproteobacteria</taxon>
        <taxon>Hyphomicrobiales</taxon>
        <taxon>Segnochrobactraceae</taxon>
        <taxon>Segnochrobactrum</taxon>
    </lineage>
</organism>
<comment type="subcellular location">
    <subcellularLocation>
        <location evidence="1">Cell membrane</location>
        <topology evidence="1">Multi-pass membrane protein</topology>
    </subcellularLocation>
</comment>
<feature type="transmembrane region" description="Helical" evidence="2">
    <location>
        <begin position="184"/>
        <end position="204"/>
    </location>
</feature>
<dbReference type="PANTHER" id="PTHR43833:SF11">
    <property type="entry name" value="VOLTAGE-GATED POTASSIUM CHANNEL KCH"/>
    <property type="match status" value="1"/>
</dbReference>
<dbReference type="InterPro" id="IPR036291">
    <property type="entry name" value="NAD(P)-bd_dom_sf"/>
</dbReference>
<dbReference type="InterPro" id="IPR003148">
    <property type="entry name" value="RCK_N"/>
</dbReference>
<proteinExistence type="predicted"/>
<dbReference type="GO" id="GO:0034220">
    <property type="term" value="P:monoatomic ion transmembrane transport"/>
    <property type="evidence" value="ECO:0007669"/>
    <property type="project" value="UniProtKB-KW"/>
</dbReference>
<evidence type="ECO:0000259" key="3">
    <source>
        <dbReference type="PROSITE" id="PS51201"/>
    </source>
</evidence>
<dbReference type="Gene3D" id="3.40.50.720">
    <property type="entry name" value="NAD(P)-binding Rossmann-like Domain"/>
    <property type="match status" value="1"/>
</dbReference>
<evidence type="ECO:0000256" key="2">
    <source>
        <dbReference type="SAM" id="Phobius"/>
    </source>
</evidence>
<evidence type="ECO:0000313" key="5">
    <source>
        <dbReference type="Proteomes" id="UP000332515"/>
    </source>
</evidence>
<feature type="transmembrane region" description="Helical" evidence="2">
    <location>
        <begin position="126"/>
        <end position="144"/>
    </location>
</feature>
<keyword evidence="2" id="KW-1133">Transmembrane helix</keyword>
<feature type="transmembrane region" description="Helical" evidence="2">
    <location>
        <begin position="151"/>
        <end position="172"/>
    </location>
</feature>
<keyword evidence="4" id="KW-0406">Ion transport</keyword>
<dbReference type="SUPFAM" id="SSF51735">
    <property type="entry name" value="NAD(P)-binding Rossmann-fold domains"/>
    <property type="match status" value="1"/>
</dbReference>
<dbReference type="SUPFAM" id="SSF81324">
    <property type="entry name" value="Voltage-gated potassium channels"/>
    <property type="match status" value="1"/>
</dbReference>
<feature type="transmembrane region" description="Helical" evidence="2">
    <location>
        <begin position="102"/>
        <end position="120"/>
    </location>
</feature>